<keyword evidence="3" id="KW-0804">Transcription</keyword>
<name>A0ABT2UFF5_9BACL</name>
<keyword evidence="2" id="KW-0238">DNA-binding</keyword>
<keyword evidence="4" id="KW-1133">Transmembrane helix</keyword>
<dbReference type="PANTHER" id="PTHR43280">
    <property type="entry name" value="ARAC-FAMILY TRANSCRIPTIONAL REGULATOR"/>
    <property type="match status" value="1"/>
</dbReference>
<dbReference type="PROSITE" id="PS01124">
    <property type="entry name" value="HTH_ARAC_FAMILY_2"/>
    <property type="match status" value="1"/>
</dbReference>
<dbReference type="InterPro" id="IPR018060">
    <property type="entry name" value="HTH_AraC"/>
</dbReference>
<feature type="transmembrane region" description="Helical" evidence="4">
    <location>
        <begin position="294"/>
        <end position="318"/>
    </location>
</feature>
<dbReference type="PANTHER" id="PTHR43280:SF2">
    <property type="entry name" value="HTH-TYPE TRANSCRIPTIONAL REGULATOR EXSA"/>
    <property type="match status" value="1"/>
</dbReference>
<evidence type="ECO:0000313" key="6">
    <source>
        <dbReference type="EMBL" id="MCU6792861.1"/>
    </source>
</evidence>
<dbReference type="RefSeq" id="WP_262684215.1">
    <property type="nucleotide sequence ID" value="NZ_JAOQIO010000034.1"/>
</dbReference>
<keyword evidence="1" id="KW-0805">Transcription regulation</keyword>
<evidence type="ECO:0000259" key="5">
    <source>
        <dbReference type="PROSITE" id="PS01124"/>
    </source>
</evidence>
<comment type="caution">
    <text evidence="6">The sequence shown here is derived from an EMBL/GenBank/DDBJ whole genome shotgun (WGS) entry which is preliminary data.</text>
</comment>
<sequence length="746" mass="84667">MKSMINRLPVFYRYLLSYLALFLLPLLFLGMTGYFQLADIVGGEVERNNQALLDKLQDEVDNKLILMNRIAGQISGAPELSPYALTHDLFNVYQGKKLLESKVVDDSIKEIALHIRGTDYLFSSLSIYKVNQFVDELYRYDDWTVQQFSDDLNNLKAPLLRPAENVKIDGLPDQRLVTYIVPIPINSQHPYGTVLFVLKEDALLKGLNFGLSMPDGNALVFDRKGRVLTAHKQADYLLDPSFYNKIVSGDSLYQVATIQHTKYAVSFQKSDKSGFTYVTMLPKSSLVAPINHAIWQWIGRMSIIFLVGCVLVYLLMVFNYNPVKKLSMLVEAIRGHSIRRANEFDVIGSVIHDMADSNRSLGIKLEENRSAIKEHLLGSLLKGELESLDAFNEQGKEVGVVLPFAETVVLILEFPGFLTPFKERLIAETERQFSDDVVGYCKDSLEERGMMFILSVGCSPDALREWLDRLHEHLTTSFQAPIAMGVGKCYAELSQVGRSYLEASTAIDYKLIKGSQRVIFFDELMAFNHADILNPRRVLEDLDIVLQNGNSERIADAVQQIAMRMKQSGLTLFIARELCYDIIRKFIAFTEKHTPGSPMDSFPDVLTLTDYTTLDEIADLLTTARVTLCDSLTAQKLVKSAALIDQITQYISLHYGEYDFSVQKIADSFSLSLSYLSRYFKKQTDRTITDYMNELRIDQAKLLLRTNDSSVKDIVQQVGYYDVSSFIRKFKQSVGVTPGEYRKQHR</sequence>
<dbReference type="Gene3D" id="1.10.10.60">
    <property type="entry name" value="Homeodomain-like"/>
    <property type="match status" value="2"/>
</dbReference>
<evidence type="ECO:0000256" key="2">
    <source>
        <dbReference type="ARBA" id="ARBA00023125"/>
    </source>
</evidence>
<dbReference type="Pfam" id="PF17853">
    <property type="entry name" value="GGDEF_2"/>
    <property type="match status" value="1"/>
</dbReference>
<keyword evidence="4" id="KW-0812">Transmembrane</keyword>
<protein>
    <submittedName>
        <fullName evidence="6">Helix-turn-helix domain-containing protein</fullName>
    </submittedName>
</protein>
<evidence type="ECO:0000313" key="7">
    <source>
        <dbReference type="Proteomes" id="UP001652445"/>
    </source>
</evidence>
<dbReference type="EMBL" id="JAOQIO010000034">
    <property type="protein sequence ID" value="MCU6792861.1"/>
    <property type="molecule type" value="Genomic_DNA"/>
</dbReference>
<evidence type="ECO:0000256" key="3">
    <source>
        <dbReference type="ARBA" id="ARBA00023163"/>
    </source>
</evidence>
<keyword evidence="4" id="KW-0472">Membrane</keyword>
<dbReference type="PRINTS" id="PR00032">
    <property type="entry name" value="HTHARAC"/>
</dbReference>
<feature type="domain" description="HTH araC/xylS-type" evidence="5">
    <location>
        <begin position="645"/>
        <end position="744"/>
    </location>
</feature>
<dbReference type="SUPFAM" id="SSF46689">
    <property type="entry name" value="Homeodomain-like"/>
    <property type="match status" value="1"/>
</dbReference>
<proteinExistence type="predicted"/>
<organism evidence="6 7">
    <name type="scientific">Paenibacillus baimaensis</name>
    <dbReference type="NCBI Taxonomy" id="2982185"/>
    <lineage>
        <taxon>Bacteria</taxon>
        <taxon>Bacillati</taxon>
        <taxon>Bacillota</taxon>
        <taxon>Bacilli</taxon>
        <taxon>Bacillales</taxon>
        <taxon>Paenibacillaceae</taxon>
        <taxon>Paenibacillus</taxon>
    </lineage>
</organism>
<dbReference type="InterPro" id="IPR009057">
    <property type="entry name" value="Homeodomain-like_sf"/>
</dbReference>
<dbReference type="InterPro" id="IPR041522">
    <property type="entry name" value="CdaR_GGDEF"/>
</dbReference>
<dbReference type="Pfam" id="PF12833">
    <property type="entry name" value="HTH_18"/>
    <property type="match status" value="1"/>
</dbReference>
<dbReference type="InterPro" id="IPR020449">
    <property type="entry name" value="Tscrpt_reg_AraC-type_HTH"/>
</dbReference>
<dbReference type="Proteomes" id="UP001652445">
    <property type="component" value="Unassembled WGS sequence"/>
</dbReference>
<dbReference type="SMART" id="SM00342">
    <property type="entry name" value="HTH_ARAC"/>
    <property type="match status" value="1"/>
</dbReference>
<keyword evidence="7" id="KW-1185">Reference proteome</keyword>
<evidence type="ECO:0000256" key="4">
    <source>
        <dbReference type="SAM" id="Phobius"/>
    </source>
</evidence>
<evidence type="ECO:0000256" key="1">
    <source>
        <dbReference type="ARBA" id="ARBA00023015"/>
    </source>
</evidence>
<accession>A0ABT2UFF5</accession>
<reference evidence="6 7" key="1">
    <citation type="submission" date="2022-09" db="EMBL/GenBank/DDBJ databases">
        <authorList>
            <person name="Han X.L."/>
            <person name="Wang Q."/>
            <person name="Lu T."/>
        </authorList>
    </citation>
    <scope>NUCLEOTIDE SEQUENCE [LARGE SCALE GENOMIC DNA]</scope>
    <source>
        <strain evidence="6 7">WQ 127069</strain>
    </source>
</reference>
<gene>
    <name evidence="6" type="ORF">OB236_12095</name>
</gene>